<gene>
    <name evidence="2" type="ORF">PR003_g34238</name>
</gene>
<accession>A0A6A4ASN0</accession>
<dbReference type="Proteomes" id="UP000434957">
    <property type="component" value="Unassembled WGS sequence"/>
</dbReference>
<organism evidence="2 3">
    <name type="scientific">Phytophthora rubi</name>
    <dbReference type="NCBI Taxonomy" id="129364"/>
    <lineage>
        <taxon>Eukaryota</taxon>
        <taxon>Sar</taxon>
        <taxon>Stramenopiles</taxon>
        <taxon>Oomycota</taxon>
        <taxon>Peronosporomycetes</taxon>
        <taxon>Peronosporales</taxon>
        <taxon>Peronosporaceae</taxon>
        <taxon>Phytophthora</taxon>
    </lineage>
</organism>
<evidence type="ECO:0000313" key="3">
    <source>
        <dbReference type="Proteomes" id="UP000434957"/>
    </source>
</evidence>
<protein>
    <submittedName>
        <fullName evidence="2">Uncharacterized protein</fullName>
    </submittedName>
</protein>
<reference evidence="2 3" key="1">
    <citation type="submission" date="2018-08" db="EMBL/GenBank/DDBJ databases">
        <title>Genomic investigation of the strawberry pathogen Phytophthora fragariae indicates pathogenicity is determined by transcriptional variation in three key races.</title>
        <authorList>
            <person name="Adams T.M."/>
            <person name="Armitage A.D."/>
            <person name="Sobczyk M.K."/>
            <person name="Bates H.J."/>
            <person name="Dunwell J.M."/>
            <person name="Nellist C.F."/>
            <person name="Harrison R.J."/>
        </authorList>
    </citation>
    <scope>NUCLEOTIDE SEQUENCE [LARGE SCALE GENOMIC DNA]</scope>
    <source>
        <strain evidence="2 3">SCRP333</strain>
    </source>
</reference>
<dbReference type="EMBL" id="QXFT01010987">
    <property type="protein sequence ID" value="KAE9260732.1"/>
    <property type="molecule type" value="Genomic_DNA"/>
</dbReference>
<comment type="caution">
    <text evidence="2">The sequence shown here is derived from an EMBL/GenBank/DDBJ whole genome shotgun (WGS) entry which is preliminary data.</text>
</comment>
<sequence>MPLWPGSPECCSMVARAAAAMLAVLLSLCRAPPCPLCCARCHRYRYARRDAVAGRTGMLPDGRPCRRRHARRAAIALPAAAMLVMLLSLSPLLLRLP</sequence>
<evidence type="ECO:0000256" key="1">
    <source>
        <dbReference type="SAM" id="Phobius"/>
    </source>
</evidence>
<evidence type="ECO:0000313" key="2">
    <source>
        <dbReference type="EMBL" id="KAE9260732.1"/>
    </source>
</evidence>
<keyword evidence="3" id="KW-1185">Reference proteome</keyword>
<keyword evidence="1" id="KW-0472">Membrane</keyword>
<dbReference type="AlphaFoldDB" id="A0A6A4ASN0"/>
<proteinExistence type="predicted"/>
<feature type="transmembrane region" description="Helical" evidence="1">
    <location>
        <begin position="73"/>
        <end position="94"/>
    </location>
</feature>
<keyword evidence="1" id="KW-1133">Transmembrane helix</keyword>
<name>A0A6A4ASN0_9STRA</name>
<keyword evidence="1" id="KW-0812">Transmembrane</keyword>